<reference evidence="4 5" key="1">
    <citation type="submission" date="2015-10" db="EMBL/GenBank/DDBJ databases">
        <authorList>
            <person name="Gilbert D.G."/>
        </authorList>
    </citation>
    <scope>NUCLEOTIDE SEQUENCE [LARGE SCALE GENOMIC DNA]</scope>
    <source>
        <strain evidence="5">HZ-22</strain>
    </source>
</reference>
<dbReference type="RefSeq" id="WP_054724023.1">
    <property type="nucleotide sequence ID" value="NZ_CP012898.1"/>
</dbReference>
<dbReference type="EMBL" id="CP012898">
    <property type="protein sequence ID" value="ALJ03855.1"/>
    <property type="molecule type" value="Genomic_DNA"/>
</dbReference>
<evidence type="ECO:0000313" key="5">
    <source>
        <dbReference type="Proteomes" id="UP000057981"/>
    </source>
</evidence>
<dbReference type="PANTHER" id="PTHR31302">
    <property type="entry name" value="TRANSMEMBRANE PROTEIN WITH METALLOPHOSPHOESTERASE DOMAIN-RELATED"/>
    <property type="match status" value="1"/>
</dbReference>
<evidence type="ECO:0000259" key="3">
    <source>
        <dbReference type="Pfam" id="PF00149"/>
    </source>
</evidence>
<evidence type="ECO:0000256" key="1">
    <source>
        <dbReference type="ARBA" id="ARBA00022723"/>
    </source>
</evidence>
<accession>A0A0P0D7U3</accession>
<dbReference type="InterPro" id="IPR004843">
    <property type="entry name" value="Calcineurin-like_PHP"/>
</dbReference>
<organism evidence="4 5">
    <name type="scientific">Pseudalgibacter alginicilyticus</name>
    <dbReference type="NCBI Taxonomy" id="1736674"/>
    <lineage>
        <taxon>Bacteria</taxon>
        <taxon>Pseudomonadati</taxon>
        <taxon>Bacteroidota</taxon>
        <taxon>Flavobacteriia</taxon>
        <taxon>Flavobacteriales</taxon>
        <taxon>Flavobacteriaceae</taxon>
        <taxon>Pseudalgibacter</taxon>
    </lineage>
</organism>
<dbReference type="OrthoDB" id="9780884at2"/>
<keyword evidence="2" id="KW-0378">Hydrolase</keyword>
<dbReference type="STRING" id="1736674.APS56_01230"/>
<protein>
    <submittedName>
        <fullName evidence="4">Metallophosphoesterase</fullName>
    </submittedName>
</protein>
<dbReference type="Pfam" id="PF00149">
    <property type="entry name" value="Metallophos"/>
    <property type="match status" value="1"/>
</dbReference>
<dbReference type="PATRIC" id="fig|1736674.3.peg.260"/>
<sequence>MTNLNRRKFIKRGILASIGLVLLDSLWFEKYVIDWNYFDISKSEKNKIKIIQISDLHFDQLRYFHKSIAKKINSIKPDLIFITGDSVDKTEKIDSLNEFLQLIDNSIKKYAITGNWEYWGKVDLTKLKNTYSKNNCELLINENRTISIKNREISIIGIDDLVGGNANFGKAVENLKQTETNIVLSHCPEHRDIITKQKGNLNIDLVLSGHTHGGQITFLGIIPFKPQGSGKYLKGWYKDSEPKMYISKGIGTSILPIRFGARAEMVEMEI</sequence>
<dbReference type="GO" id="GO:0009245">
    <property type="term" value="P:lipid A biosynthetic process"/>
    <property type="evidence" value="ECO:0007669"/>
    <property type="project" value="TreeGrafter"/>
</dbReference>
<dbReference type="InterPro" id="IPR051158">
    <property type="entry name" value="Metallophosphoesterase_sf"/>
</dbReference>
<dbReference type="PANTHER" id="PTHR31302:SF31">
    <property type="entry name" value="PHOSPHODIESTERASE YAEI"/>
    <property type="match status" value="1"/>
</dbReference>
<dbReference type="GO" id="GO:0008758">
    <property type="term" value="F:UDP-2,3-diacylglucosamine hydrolase activity"/>
    <property type="evidence" value="ECO:0007669"/>
    <property type="project" value="TreeGrafter"/>
</dbReference>
<evidence type="ECO:0000256" key="2">
    <source>
        <dbReference type="ARBA" id="ARBA00022801"/>
    </source>
</evidence>
<proteinExistence type="predicted"/>
<dbReference type="GO" id="GO:0046872">
    <property type="term" value="F:metal ion binding"/>
    <property type="evidence" value="ECO:0007669"/>
    <property type="project" value="UniProtKB-KW"/>
</dbReference>
<dbReference type="Gene3D" id="3.60.21.10">
    <property type="match status" value="1"/>
</dbReference>
<dbReference type="GO" id="GO:0016020">
    <property type="term" value="C:membrane"/>
    <property type="evidence" value="ECO:0007669"/>
    <property type="project" value="GOC"/>
</dbReference>
<evidence type="ECO:0000313" key="4">
    <source>
        <dbReference type="EMBL" id="ALJ03855.1"/>
    </source>
</evidence>
<feature type="domain" description="Calcineurin-like phosphoesterase" evidence="3">
    <location>
        <begin position="48"/>
        <end position="213"/>
    </location>
</feature>
<dbReference type="CDD" id="cd07385">
    <property type="entry name" value="MPP_YkuE_C"/>
    <property type="match status" value="1"/>
</dbReference>
<dbReference type="KEGG" id="ahz:APS56_01230"/>
<name>A0A0P0D7U3_9FLAO</name>
<dbReference type="SUPFAM" id="SSF56300">
    <property type="entry name" value="Metallo-dependent phosphatases"/>
    <property type="match status" value="1"/>
</dbReference>
<keyword evidence="5" id="KW-1185">Reference proteome</keyword>
<dbReference type="AlphaFoldDB" id="A0A0P0D7U3"/>
<keyword evidence="1" id="KW-0479">Metal-binding</keyword>
<dbReference type="Proteomes" id="UP000057981">
    <property type="component" value="Chromosome"/>
</dbReference>
<gene>
    <name evidence="4" type="ORF">APS56_01230</name>
</gene>
<dbReference type="InterPro" id="IPR029052">
    <property type="entry name" value="Metallo-depent_PP-like"/>
</dbReference>